<dbReference type="SUPFAM" id="SSF56204">
    <property type="entry name" value="Hect, E3 ligase catalytic domain"/>
    <property type="match status" value="1"/>
</dbReference>
<dbReference type="Gene3D" id="3.90.1750.10">
    <property type="entry name" value="Hect, E3 ligase catalytic domains"/>
    <property type="match status" value="1"/>
</dbReference>
<name>A0A1E4T9N4_9ASCO</name>
<dbReference type="GO" id="GO:0000209">
    <property type="term" value="P:protein polyubiquitination"/>
    <property type="evidence" value="ECO:0007669"/>
    <property type="project" value="InterPro"/>
</dbReference>
<dbReference type="AlphaFoldDB" id="A0A1E4T9N4"/>
<comment type="catalytic activity">
    <reaction evidence="1">
        <text>S-ubiquitinyl-[E2 ubiquitin-conjugating enzyme]-L-cysteine + [acceptor protein]-L-lysine = [E2 ubiquitin-conjugating enzyme]-L-cysteine + N(6)-ubiquitinyl-[acceptor protein]-L-lysine.</text>
        <dbReference type="EC" id="2.3.2.26"/>
    </reaction>
</comment>
<dbReference type="PANTHER" id="PTHR45700:SF2">
    <property type="entry name" value="UBIQUITIN-PROTEIN LIGASE E3C"/>
    <property type="match status" value="1"/>
</dbReference>
<dbReference type="InterPro" id="IPR035983">
    <property type="entry name" value="Hect_E3_ubiquitin_ligase"/>
</dbReference>
<evidence type="ECO:0000256" key="3">
    <source>
        <dbReference type="ARBA" id="ARBA00022679"/>
    </source>
</evidence>
<dbReference type="OrthoDB" id="8068875at2759"/>
<organism evidence="7 8">
    <name type="scientific">Tortispora caseinolytica NRRL Y-17796</name>
    <dbReference type="NCBI Taxonomy" id="767744"/>
    <lineage>
        <taxon>Eukaryota</taxon>
        <taxon>Fungi</taxon>
        <taxon>Dikarya</taxon>
        <taxon>Ascomycota</taxon>
        <taxon>Saccharomycotina</taxon>
        <taxon>Trigonopsidomycetes</taxon>
        <taxon>Trigonopsidales</taxon>
        <taxon>Trigonopsidaceae</taxon>
        <taxon>Tortispora</taxon>
    </lineage>
</organism>
<evidence type="ECO:0000259" key="6">
    <source>
        <dbReference type="PROSITE" id="PS50237"/>
    </source>
</evidence>
<dbReference type="EC" id="2.3.2.26" evidence="2"/>
<reference evidence="8" key="1">
    <citation type="submission" date="2016-02" db="EMBL/GenBank/DDBJ databases">
        <title>Comparative genomics of biotechnologically important yeasts.</title>
        <authorList>
            <consortium name="DOE Joint Genome Institute"/>
            <person name="Riley R."/>
            <person name="Haridas S."/>
            <person name="Wolfe K.H."/>
            <person name="Lopes M.R."/>
            <person name="Hittinger C.T."/>
            <person name="Goker M."/>
            <person name="Salamov A."/>
            <person name="Wisecaver J."/>
            <person name="Long T.M."/>
            <person name="Aerts A.L."/>
            <person name="Barry K."/>
            <person name="Choi C."/>
            <person name="Clum A."/>
            <person name="Coughlan A.Y."/>
            <person name="Deshpande S."/>
            <person name="Douglass A.P."/>
            <person name="Hanson S.J."/>
            <person name="Klenk H.-P."/>
            <person name="Labutti K."/>
            <person name="Lapidus A."/>
            <person name="Lindquist E."/>
            <person name="Lipzen A."/>
            <person name="Meier-Kolthoff J.P."/>
            <person name="Ohm R.A."/>
            <person name="Otillar R.P."/>
            <person name="Pangilinan J."/>
            <person name="Peng Y."/>
            <person name="Rokas A."/>
            <person name="Rosa C.A."/>
            <person name="Scheuner C."/>
            <person name="Sibirny A.A."/>
            <person name="Slot J.C."/>
            <person name="Stielow J.B."/>
            <person name="Sun H."/>
            <person name="Kurtzman C.P."/>
            <person name="Blackwell M."/>
            <person name="Jeffries T.W."/>
            <person name="Grigoriev I.V."/>
        </authorList>
    </citation>
    <scope>NUCLEOTIDE SEQUENCE [LARGE SCALE GENOMIC DNA]</scope>
    <source>
        <strain evidence="8">NRRL Y-17796</strain>
    </source>
</reference>
<feature type="active site" description="Glycyl thioester intermediate" evidence="5">
    <location>
        <position position="163"/>
    </location>
</feature>
<proteinExistence type="predicted"/>
<evidence type="ECO:0000313" key="7">
    <source>
        <dbReference type="EMBL" id="ODV88462.1"/>
    </source>
</evidence>
<evidence type="ECO:0000256" key="4">
    <source>
        <dbReference type="ARBA" id="ARBA00022786"/>
    </source>
</evidence>
<evidence type="ECO:0000256" key="1">
    <source>
        <dbReference type="ARBA" id="ARBA00000885"/>
    </source>
</evidence>
<dbReference type="Gene3D" id="3.30.2160.10">
    <property type="entry name" value="Hect, E3 ligase catalytic domain"/>
    <property type="match status" value="1"/>
</dbReference>
<dbReference type="EMBL" id="KV453844">
    <property type="protein sequence ID" value="ODV88462.1"/>
    <property type="molecule type" value="Genomic_DNA"/>
</dbReference>
<evidence type="ECO:0000256" key="2">
    <source>
        <dbReference type="ARBA" id="ARBA00012485"/>
    </source>
</evidence>
<dbReference type="GO" id="GO:0006511">
    <property type="term" value="P:ubiquitin-dependent protein catabolic process"/>
    <property type="evidence" value="ECO:0007669"/>
    <property type="project" value="TreeGrafter"/>
</dbReference>
<protein>
    <recommendedName>
        <fullName evidence="2">HECT-type E3 ubiquitin transferase</fullName>
        <ecNumber evidence="2">2.3.2.26</ecNumber>
    </recommendedName>
</protein>
<dbReference type="Gene3D" id="3.30.2410.10">
    <property type="entry name" value="Hect, E3 ligase catalytic domain"/>
    <property type="match status" value="1"/>
</dbReference>
<keyword evidence="4 5" id="KW-0833">Ubl conjugation pathway</keyword>
<dbReference type="GO" id="GO:0061630">
    <property type="term" value="F:ubiquitin protein ligase activity"/>
    <property type="evidence" value="ECO:0007669"/>
    <property type="project" value="UniProtKB-EC"/>
</dbReference>
<dbReference type="InterPro" id="IPR044611">
    <property type="entry name" value="E3A/B/C-like"/>
</dbReference>
<evidence type="ECO:0000313" key="8">
    <source>
        <dbReference type="Proteomes" id="UP000095023"/>
    </source>
</evidence>
<dbReference type="PROSITE" id="PS50237">
    <property type="entry name" value="HECT"/>
    <property type="match status" value="1"/>
</dbReference>
<gene>
    <name evidence="7" type="ORF">CANCADRAFT_29700</name>
</gene>
<dbReference type="InterPro" id="IPR000569">
    <property type="entry name" value="HECT_dom"/>
</dbReference>
<feature type="domain" description="HECT" evidence="6">
    <location>
        <begin position="10"/>
        <end position="195"/>
    </location>
</feature>
<dbReference type="SMART" id="SM00119">
    <property type="entry name" value="HECTc"/>
    <property type="match status" value="1"/>
</dbReference>
<accession>A0A1E4T9N4</accession>
<dbReference type="Pfam" id="PF00632">
    <property type="entry name" value="HECT"/>
    <property type="match status" value="1"/>
</dbReference>
<dbReference type="PANTHER" id="PTHR45700">
    <property type="entry name" value="UBIQUITIN-PROTEIN LIGASE E3C"/>
    <property type="match status" value="1"/>
</dbReference>
<dbReference type="Proteomes" id="UP000095023">
    <property type="component" value="Unassembled WGS sequence"/>
</dbReference>
<dbReference type="FunFam" id="3.30.2410.10:FF:000011">
    <property type="entry name" value="Putative Ubiquitin-protein ligase E3C"/>
    <property type="match status" value="1"/>
</dbReference>
<evidence type="ECO:0000256" key="5">
    <source>
        <dbReference type="PROSITE-ProRule" id="PRU00104"/>
    </source>
</evidence>
<keyword evidence="8" id="KW-1185">Reference proteome</keyword>
<keyword evidence="3" id="KW-0808">Transferase</keyword>
<sequence length="195" mass="22163">MPYSVVNAEGREIKLSSTPEDQFVTKKNVAWYIFQVSNYKLNTELRAQTNAFLSGLGKVLPISWLSMFNAAELQELVCGTMKPVSIEDLKNNTVYSVYDESSPTIKAFWEVLEEMSEEDKAKFLLFVTSSSRPPLQGFKQLNPKFSIRHAGNEIYRLPSASTCVNLLKLPNYQSKELLRERLMYAIQSAKGFDLS</sequence>